<feature type="transmembrane region" description="Helical" evidence="11">
    <location>
        <begin position="348"/>
        <end position="365"/>
    </location>
</feature>
<proteinExistence type="predicted"/>
<evidence type="ECO:0000313" key="13">
    <source>
        <dbReference type="EMBL" id="GAA4243601.1"/>
    </source>
</evidence>
<evidence type="ECO:0000256" key="11">
    <source>
        <dbReference type="SAM" id="Phobius"/>
    </source>
</evidence>
<feature type="transmembrane region" description="Helical" evidence="11">
    <location>
        <begin position="402"/>
        <end position="419"/>
    </location>
</feature>
<dbReference type="Pfam" id="PF13231">
    <property type="entry name" value="PMT_2"/>
    <property type="match status" value="1"/>
</dbReference>
<feature type="region of interest" description="Disordered" evidence="10">
    <location>
        <begin position="1"/>
        <end position="42"/>
    </location>
</feature>
<keyword evidence="4" id="KW-0328">Glycosyltransferase</keyword>
<evidence type="ECO:0000256" key="5">
    <source>
        <dbReference type="ARBA" id="ARBA00022679"/>
    </source>
</evidence>
<evidence type="ECO:0000256" key="6">
    <source>
        <dbReference type="ARBA" id="ARBA00022692"/>
    </source>
</evidence>
<keyword evidence="5" id="KW-0808">Transferase</keyword>
<evidence type="ECO:0000256" key="2">
    <source>
        <dbReference type="ARBA" id="ARBA00004687"/>
    </source>
</evidence>
<gene>
    <name evidence="13" type="ORF">GCM10022255_003340</name>
</gene>
<evidence type="ECO:0000256" key="4">
    <source>
        <dbReference type="ARBA" id="ARBA00022676"/>
    </source>
</evidence>
<feature type="transmembrane region" description="Helical" evidence="11">
    <location>
        <begin position="250"/>
        <end position="271"/>
    </location>
</feature>
<keyword evidence="14" id="KW-1185">Reference proteome</keyword>
<feature type="compositionally biased region" description="Low complexity" evidence="10">
    <location>
        <begin position="8"/>
        <end position="25"/>
    </location>
</feature>
<evidence type="ECO:0000256" key="9">
    <source>
        <dbReference type="ARBA" id="ARBA00023136"/>
    </source>
</evidence>
<feature type="transmembrane region" description="Helical" evidence="11">
    <location>
        <begin position="50"/>
        <end position="74"/>
    </location>
</feature>
<feature type="transmembrane region" description="Helical" evidence="11">
    <location>
        <begin position="172"/>
        <end position="189"/>
    </location>
</feature>
<evidence type="ECO:0000256" key="1">
    <source>
        <dbReference type="ARBA" id="ARBA00004477"/>
    </source>
</evidence>
<feature type="transmembrane region" description="Helical" evidence="11">
    <location>
        <begin position="320"/>
        <end position="341"/>
    </location>
</feature>
<reference evidence="14" key="1">
    <citation type="journal article" date="2019" name="Int. J. Syst. Evol. Microbiol.">
        <title>The Global Catalogue of Microorganisms (GCM) 10K type strain sequencing project: providing services to taxonomists for standard genome sequencing and annotation.</title>
        <authorList>
            <consortium name="The Broad Institute Genomics Platform"/>
            <consortium name="The Broad Institute Genome Sequencing Center for Infectious Disease"/>
            <person name="Wu L."/>
            <person name="Ma J."/>
        </authorList>
    </citation>
    <scope>NUCLEOTIDE SEQUENCE [LARGE SCALE GENOMIC DNA]</scope>
    <source>
        <strain evidence="14">JCM 17441</strain>
    </source>
</reference>
<keyword evidence="7" id="KW-0256">Endoplasmic reticulum</keyword>
<sequence>MQRGTAQPERAGAAQPERAGAAQPERAGVSEPQRAGATEARRADRPWRRAVLSGLGIFAANKVGLALVSAFAWVGEKRPNVTASYIAAQWAAQWDSVWFRDVAKLGYYADPYNAPAAFFPLYPALIRLFTPLCFGKDWAAALLVGNLATLGALIVLFRLTEHEFDKSTAGRTVFYLVAFPTGFFLTAAYNEGLFIGLMIASVYCLRKQYWWWAGAFGGLAAFTRSAGILLAGAFVYEYVRVNRLTLRRNVLAILLIPLGAAGVSAVSLYYYHQPLAFLKAQRYWGRHLDWPWAPVLRGFKSLVTRHGLRFGFGDLWVHNLLELATVLLIVTTLVLTFVGPWKLRRDQWILPIIGIVLTLLMISFPSSHQPYPLYSASRLGLEVFPAFMLLGRLGARPVVDRTLLALFLMQQGILVAYFVRGGWVA</sequence>
<accession>A0ABP8CUL5</accession>
<evidence type="ECO:0000256" key="10">
    <source>
        <dbReference type="SAM" id="MobiDB-lite"/>
    </source>
</evidence>
<evidence type="ECO:0000313" key="14">
    <source>
        <dbReference type="Proteomes" id="UP001500620"/>
    </source>
</evidence>
<feature type="transmembrane region" description="Helical" evidence="11">
    <location>
        <begin position="209"/>
        <end position="238"/>
    </location>
</feature>
<keyword evidence="3" id="KW-0337">GPI-anchor biosynthesis</keyword>
<evidence type="ECO:0000259" key="12">
    <source>
        <dbReference type="Pfam" id="PF13231"/>
    </source>
</evidence>
<dbReference type="Proteomes" id="UP001500620">
    <property type="component" value="Unassembled WGS sequence"/>
</dbReference>
<keyword evidence="6 11" id="KW-0812">Transmembrane</keyword>
<dbReference type="EMBL" id="BAABAT010000001">
    <property type="protein sequence ID" value="GAA4243601.1"/>
    <property type="molecule type" value="Genomic_DNA"/>
</dbReference>
<dbReference type="PANTHER" id="PTHR12468:SF2">
    <property type="entry name" value="GPI MANNOSYLTRANSFERASE 2"/>
    <property type="match status" value="1"/>
</dbReference>
<keyword evidence="8 11" id="KW-1133">Transmembrane helix</keyword>
<feature type="domain" description="Glycosyltransferase RgtA/B/C/D-like" evidence="12">
    <location>
        <begin position="120"/>
        <end position="265"/>
    </location>
</feature>
<name>A0ABP8CUL5_9ACTN</name>
<feature type="transmembrane region" description="Helical" evidence="11">
    <location>
        <begin position="138"/>
        <end position="160"/>
    </location>
</feature>
<dbReference type="PANTHER" id="PTHR12468">
    <property type="entry name" value="GPI MANNOSYLTRANSFERASE 2"/>
    <property type="match status" value="1"/>
</dbReference>
<evidence type="ECO:0000256" key="7">
    <source>
        <dbReference type="ARBA" id="ARBA00022824"/>
    </source>
</evidence>
<keyword evidence="9 11" id="KW-0472">Membrane</keyword>
<protein>
    <recommendedName>
        <fullName evidence="12">Glycosyltransferase RgtA/B/C/D-like domain-containing protein</fullName>
    </recommendedName>
</protein>
<organism evidence="13 14">
    <name type="scientific">Dactylosporangium darangshiense</name>
    <dbReference type="NCBI Taxonomy" id="579108"/>
    <lineage>
        <taxon>Bacteria</taxon>
        <taxon>Bacillati</taxon>
        <taxon>Actinomycetota</taxon>
        <taxon>Actinomycetes</taxon>
        <taxon>Micromonosporales</taxon>
        <taxon>Micromonosporaceae</taxon>
        <taxon>Dactylosporangium</taxon>
    </lineage>
</organism>
<evidence type="ECO:0000256" key="8">
    <source>
        <dbReference type="ARBA" id="ARBA00022989"/>
    </source>
</evidence>
<comment type="caution">
    <text evidence="13">The sequence shown here is derived from an EMBL/GenBank/DDBJ whole genome shotgun (WGS) entry which is preliminary data.</text>
</comment>
<dbReference type="InterPro" id="IPR007315">
    <property type="entry name" value="PIG-V/Gpi18"/>
</dbReference>
<dbReference type="InterPro" id="IPR038731">
    <property type="entry name" value="RgtA/B/C-like"/>
</dbReference>
<evidence type="ECO:0000256" key="3">
    <source>
        <dbReference type="ARBA" id="ARBA00022502"/>
    </source>
</evidence>
<comment type="subcellular location">
    <subcellularLocation>
        <location evidence="1">Endoplasmic reticulum membrane</location>
        <topology evidence="1">Multi-pass membrane protein</topology>
    </subcellularLocation>
</comment>
<comment type="pathway">
    <text evidence="2">Glycolipid biosynthesis; glycosylphosphatidylinositol-anchor biosynthesis.</text>
</comment>